<dbReference type="EMBL" id="CP033236">
    <property type="protein sequence ID" value="AZF71391.1"/>
    <property type="molecule type" value="Genomic_DNA"/>
</dbReference>
<dbReference type="Proteomes" id="UP000282269">
    <property type="component" value="Chromosome"/>
</dbReference>
<dbReference type="EMBL" id="CP011057">
    <property type="protein sequence ID" value="AKA79677.1"/>
    <property type="molecule type" value="Genomic_DNA"/>
</dbReference>
<evidence type="ECO:0000313" key="18">
    <source>
        <dbReference type="Proteomes" id="UP000273443"/>
    </source>
</evidence>
<evidence type="ECO:0000313" key="16">
    <source>
        <dbReference type="Proteomes" id="UP000269431"/>
    </source>
</evidence>
<dbReference type="Proteomes" id="UP000273194">
    <property type="component" value="Chromosome"/>
</dbReference>
<evidence type="ECO:0000313" key="15">
    <source>
        <dbReference type="Proteomes" id="UP000267993"/>
    </source>
</evidence>
<evidence type="ECO:0000313" key="12">
    <source>
        <dbReference type="Proteomes" id="UP000033057"/>
    </source>
</evidence>
<dbReference type="KEGG" id="ssol:SULB_2093"/>
<evidence type="ECO:0000313" key="2">
    <source>
        <dbReference type="EMBL" id="AKA76985.1"/>
    </source>
</evidence>
<dbReference type="Proteomes" id="UP000033057">
    <property type="component" value="Chromosome"/>
</dbReference>
<dbReference type="EMBL" id="CP033238">
    <property type="protein sequence ID" value="AZF76634.1"/>
    <property type="molecule type" value="Genomic_DNA"/>
</dbReference>
<dbReference type="GeneID" id="1454125"/>
<dbReference type="EMBL" id="CP033237">
    <property type="protein sequence ID" value="AZF74011.1"/>
    <property type="molecule type" value="Genomic_DNA"/>
</dbReference>
<dbReference type="Proteomes" id="UP000275843">
    <property type="component" value="Chromosome"/>
</dbReference>
<evidence type="ECO:0000313" key="17">
    <source>
        <dbReference type="Proteomes" id="UP000273194"/>
    </source>
</evidence>
<evidence type="ECO:0000313" key="4">
    <source>
        <dbReference type="EMBL" id="AZF68771.1"/>
    </source>
</evidence>
<evidence type="ECO:0000313" key="10">
    <source>
        <dbReference type="EMBL" id="AZF84419.1"/>
    </source>
</evidence>
<evidence type="ECO:0000313" key="5">
    <source>
        <dbReference type="EMBL" id="AZF71391.1"/>
    </source>
</evidence>
<dbReference type="EMBL" id="CP050869">
    <property type="protein sequence ID" value="QPG48650.1"/>
    <property type="molecule type" value="Genomic_DNA"/>
</dbReference>
<dbReference type="Proteomes" id="UP000267993">
    <property type="component" value="Chromosome"/>
</dbReference>
<evidence type="ECO:0000313" key="6">
    <source>
        <dbReference type="EMBL" id="AZF74011.1"/>
    </source>
</evidence>
<dbReference type="Proteomes" id="UP000594632">
    <property type="component" value="Chromosome"/>
</dbReference>
<dbReference type="Proteomes" id="UP000033085">
    <property type="component" value="Chromosome"/>
</dbReference>
<dbReference type="KEGG" id="ssof:SULC_2091"/>
<proteinExistence type="predicted"/>
<dbReference type="PATRIC" id="fig|2287.6.peg.2146"/>
<evidence type="ECO:0000313" key="14">
    <source>
        <dbReference type="Proteomes" id="UP000033106"/>
    </source>
</evidence>
<evidence type="ECO:0000313" key="8">
    <source>
        <dbReference type="EMBL" id="AZF79242.1"/>
    </source>
</evidence>
<evidence type="ECO:0000313" key="22">
    <source>
        <dbReference type="Proteomes" id="UP000594632"/>
    </source>
</evidence>
<dbReference type="AlphaFoldDB" id="A0A0E3KD43"/>
<name>A0A0E3KD43_SACSO</name>
<dbReference type="GeneID" id="44130021"/>
<reference evidence="12 13" key="1">
    <citation type="journal article" date="2015" name="Genome Announc.">
        <title>Complete Genome Sequence of Sulfolobus solfataricus Strain 98/2 and Evolved Derivatives.</title>
        <authorList>
            <person name="McCarthy S."/>
            <person name="Gradnigo J."/>
            <person name="Johnson T."/>
            <person name="Payne S."/>
            <person name="Lipzen A."/>
            <person name="Martin J."/>
            <person name="Schackwitz W."/>
            <person name="Moriyama E."/>
            <person name="Blum P."/>
        </authorList>
    </citation>
    <scope>NUCLEOTIDE SEQUENCE [LARGE SCALE GENOMIC DNA]</scope>
    <source>
        <strain evidence="12">98/2 SULC</strain>
        <strain evidence="1">SARC-B</strain>
        <strain evidence="2">SARC-C</strain>
        <strain evidence="3 14">SULA</strain>
        <strain evidence="13">SULB</strain>
    </source>
</reference>
<reference evidence="3" key="3">
    <citation type="submission" date="2018-10" db="EMBL/GenBank/DDBJ databases">
        <authorList>
            <person name="McCarthy S."/>
            <person name="Gradnigo J."/>
            <person name="Johnson T."/>
            <person name="Payne S."/>
            <person name="Lipzen A."/>
            <person name="Schackwitz W."/>
            <person name="Martin J."/>
            <person name="Moriyama E."/>
            <person name="Blum P."/>
        </authorList>
    </citation>
    <scope>NUCLEOTIDE SEQUENCE</scope>
    <source>
        <strain evidence="1">SARC-B</strain>
        <strain evidence="2">SARC-C</strain>
        <strain evidence="3">SULA</strain>
    </source>
</reference>
<evidence type="ECO:0000313" key="9">
    <source>
        <dbReference type="EMBL" id="AZF81846.1"/>
    </source>
</evidence>
<dbReference type="EMBL" id="CP033240">
    <property type="protein sequence ID" value="AZF81846.1"/>
    <property type="molecule type" value="Genomic_DNA"/>
</dbReference>
<evidence type="ECO:0000313" key="19">
    <source>
        <dbReference type="Proteomes" id="UP000275843"/>
    </source>
</evidence>
<dbReference type="EMBL" id="CP011055">
    <property type="protein sequence ID" value="AKA74289.1"/>
    <property type="molecule type" value="Genomic_DNA"/>
</dbReference>
<dbReference type="Proteomes" id="UP000033106">
    <property type="component" value="Chromosome"/>
</dbReference>
<evidence type="ECO:0000313" key="1">
    <source>
        <dbReference type="EMBL" id="AKA74289.1"/>
    </source>
</evidence>
<gene>
    <name evidence="11" type="ORF">HFC64_00410</name>
    <name evidence="3" type="ORF">SULA_2092</name>
    <name evidence="1" type="ORF">SULB_2093</name>
    <name evidence="2" type="ORF">SULC_2091</name>
    <name evidence="4" type="ORF">SULG_10555</name>
    <name evidence="5" type="ORF">SULH_10555</name>
    <name evidence="6" type="ORF">SULI_10555</name>
    <name evidence="7" type="ORF">SULM_10545</name>
    <name evidence="8" type="ORF">SULN_10545</name>
    <name evidence="9" type="ORF">SULO_10555</name>
    <name evidence="10" type="ORF">SULZ_10495</name>
</gene>
<evidence type="ECO:0000313" key="11">
    <source>
        <dbReference type="EMBL" id="QPG48650.1"/>
    </source>
</evidence>
<reference evidence="15 16" key="2">
    <citation type="journal article" date="2018" name="Proc. Natl. Acad. Sci. U.S.A.">
        <title>Nonmutational mechanism of inheritance in the Archaeon Sulfolobus solfataricus.</title>
        <authorList>
            <person name="Payne S."/>
            <person name="McCarthy S."/>
            <person name="Johnson T."/>
            <person name="North E."/>
            <person name="Blum P."/>
        </authorList>
    </citation>
    <scope>NUCLEOTIDE SEQUENCE [LARGE SCALE GENOMIC DNA]</scope>
    <source>
        <strain evidence="5 15">SARC-H</strain>
        <strain evidence="6 19">SARC-I</strain>
        <strain evidence="8 20">SARC-N</strain>
        <strain evidence="9 21">SARC-O</strain>
        <strain evidence="10 16">SUL120</strain>
        <strain evidence="4 17">SULG</strain>
        <strain evidence="7 18">SULM</strain>
    </source>
</reference>
<evidence type="ECO:0000313" key="20">
    <source>
        <dbReference type="Proteomes" id="UP000278715"/>
    </source>
</evidence>
<dbReference type="EMBL" id="CP011056">
    <property type="protein sequence ID" value="AKA76985.1"/>
    <property type="molecule type" value="Genomic_DNA"/>
</dbReference>
<dbReference type="RefSeq" id="WP_009989720.1">
    <property type="nucleotide sequence ID" value="NZ_CP011055.2"/>
</dbReference>
<evidence type="ECO:0000313" key="13">
    <source>
        <dbReference type="Proteomes" id="UP000033085"/>
    </source>
</evidence>
<protein>
    <submittedName>
        <fullName evidence="3">Uncharacterized protein</fullName>
    </submittedName>
</protein>
<organism evidence="3 14">
    <name type="scientific">Saccharolobus solfataricus</name>
    <name type="common">Sulfolobus solfataricus</name>
    <dbReference type="NCBI Taxonomy" id="2287"/>
    <lineage>
        <taxon>Archaea</taxon>
        <taxon>Thermoproteota</taxon>
        <taxon>Thermoprotei</taxon>
        <taxon>Sulfolobales</taxon>
        <taxon>Sulfolobaceae</taxon>
        <taxon>Saccharolobus</taxon>
    </lineage>
</organism>
<dbReference type="Proteomes" id="UP000278715">
    <property type="component" value="Chromosome"/>
</dbReference>
<sequence>MVKVYKIGDYYIAGVEHVIQGYLQDVVFVYKNNNNWVSVSAERFRSNDPSINKVKEAVKYATHEEDLKKAIEELRSSGIKIEEVKEIPFPRKFIEGRKKIQEEFD</sequence>
<dbReference type="EMBL" id="CP033241">
    <property type="protein sequence ID" value="AZF84419.1"/>
    <property type="molecule type" value="Genomic_DNA"/>
</dbReference>
<accession>A0A0E3KD43</accession>
<dbReference type="OMA" id="KYATHED"/>
<dbReference type="EMBL" id="CP033239">
    <property type="protein sequence ID" value="AZF79242.1"/>
    <property type="molecule type" value="Genomic_DNA"/>
</dbReference>
<dbReference type="Proteomes" id="UP000273443">
    <property type="component" value="Chromosome"/>
</dbReference>
<evidence type="ECO:0000313" key="7">
    <source>
        <dbReference type="EMBL" id="AZF76634.1"/>
    </source>
</evidence>
<dbReference type="OrthoDB" id="33021at2157"/>
<evidence type="ECO:0000313" key="21">
    <source>
        <dbReference type="Proteomes" id="UP000282269"/>
    </source>
</evidence>
<reference evidence="11 22" key="4">
    <citation type="journal article" date="2020" name="Nat. Commun.">
        <title>The structures of two archaeal type IV pili illuminate evolutionary relationships.</title>
        <authorList>
            <person name="Wang F."/>
            <person name="Baquero D.P."/>
            <person name="Su Z."/>
            <person name="Beltran L.C."/>
            <person name="Prangishvili D."/>
            <person name="Krupovic M."/>
            <person name="Egelman E.H."/>
        </authorList>
    </citation>
    <scope>NUCLEOTIDE SEQUENCE [LARGE SCALE GENOMIC DNA]</scope>
    <source>
        <strain evidence="11 22">POZ149</strain>
    </source>
</reference>
<dbReference type="KEGG" id="ssoa:SULA_2092"/>
<dbReference type="Proteomes" id="UP000269431">
    <property type="component" value="Chromosome"/>
</dbReference>
<dbReference type="EMBL" id="CP033235">
    <property type="protein sequence ID" value="AZF68771.1"/>
    <property type="molecule type" value="Genomic_DNA"/>
</dbReference>
<evidence type="ECO:0000313" key="3">
    <source>
        <dbReference type="EMBL" id="AKA79677.1"/>
    </source>
</evidence>